<name>A0A9D4JQ89_DREPO</name>
<dbReference type="Proteomes" id="UP000828390">
    <property type="component" value="Unassembled WGS sequence"/>
</dbReference>
<sequence length="107" mass="12287">MGKRLVKPTMVRAVHVFFWMMYNVTELNHPSWHAAILVLGFITVGTMTMHQLYAFLRKHVVSSYQAHFRNNHLTRLPILVYGGDAGVIYSPKKATMECLEPSPRDTN</sequence>
<keyword evidence="1" id="KW-0472">Membrane</keyword>
<reference evidence="2" key="2">
    <citation type="submission" date="2020-11" db="EMBL/GenBank/DDBJ databases">
        <authorList>
            <person name="McCartney M.A."/>
            <person name="Auch B."/>
            <person name="Kono T."/>
            <person name="Mallez S."/>
            <person name="Becker A."/>
            <person name="Gohl D.M."/>
            <person name="Silverstein K.A.T."/>
            <person name="Koren S."/>
            <person name="Bechman K.B."/>
            <person name="Herman A."/>
            <person name="Abrahante J.E."/>
            <person name="Garbe J."/>
        </authorList>
    </citation>
    <scope>NUCLEOTIDE SEQUENCE</scope>
    <source>
        <strain evidence="2">Duluth1</strain>
        <tissue evidence="2">Whole animal</tissue>
    </source>
</reference>
<organism evidence="2 3">
    <name type="scientific">Dreissena polymorpha</name>
    <name type="common">Zebra mussel</name>
    <name type="synonym">Mytilus polymorpha</name>
    <dbReference type="NCBI Taxonomy" id="45954"/>
    <lineage>
        <taxon>Eukaryota</taxon>
        <taxon>Metazoa</taxon>
        <taxon>Spiralia</taxon>
        <taxon>Lophotrochozoa</taxon>
        <taxon>Mollusca</taxon>
        <taxon>Bivalvia</taxon>
        <taxon>Autobranchia</taxon>
        <taxon>Heteroconchia</taxon>
        <taxon>Euheterodonta</taxon>
        <taxon>Imparidentia</taxon>
        <taxon>Neoheterodontei</taxon>
        <taxon>Myida</taxon>
        <taxon>Dreissenoidea</taxon>
        <taxon>Dreissenidae</taxon>
        <taxon>Dreissena</taxon>
    </lineage>
</organism>
<keyword evidence="3" id="KW-1185">Reference proteome</keyword>
<feature type="transmembrane region" description="Helical" evidence="1">
    <location>
        <begin position="34"/>
        <end position="56"/>
    </location>
</feature>
<dbReference type="EMBL" id="JAIWYP010000006">
    <property type="protein sequence ID" value="KAH3815962.1"/>
    <property type="molecule type" value="Genomic_DNA"/>
</dbReference>
<keyword evidence="1" id="KW-1133">Transmembrane helix</keyword>
<gene>
    <name evidence="2" type="ORF">DPMN_144501</name>
</gene>
<reference evidence="2" key="1">
    <citation type="journal article" date="2019" name="bioRxiv">
        <title>The Genome of the Zebra Mussel, Dreissena polymorpha: A Resource for Invasive Species Research.</title>
        <authorList>
            <person name="McCartney M.A."/>
            <person name="Auch B."/>
            <person name="Kono T."/>
            <person name="Mallez S."/>
            <person name="Zhang Y."/>
            <person name="Obille A."/>
            <person name="Becker A."/>
            <person name="Abrahante J.E."/>
            <person name="Garbe J."/>
            <person name="Badalamenti J.P."/>
            <person name="Herman A."/>
            <person name="Mangelson H."/>
            <person name="Liachko I."/>
            <person name="Sullivan S."/>
            <person name="Sone E.D."/>
            <person name="Koren S."/>
            <person name="Silverstein K.A.T."/>
            <person name="Beckman K.B."/>
            <person name="Gohl D.M."/>
        </authorList>
    </citation>
    <scope>NUCLEOTIDE SEQUENCE</scope>
    <source>
        <strain evidence="2">Duluth1</strain>
        <tissue evidence="2">Whole animal</tissue>
    </source>
</reference>
<dbReference type="AlphaFoldDB" id="A0A9D4JQ89"/>
<keyword evidence="1" id="KW-0812">Transmembrane</keyword>
<comment type="caution">
    <text evidence="2">The sequence shown here is derived from an EMBL/GenBank/DDBJ whole genome shotgun (WGS) entry which is preliminary data.</text>
</comment>
<evidence type="ECO:0000256" key="1">
    <source>
        <dbReference type="SAM" id="Phobius"/>
    </source>
</evidence>
<accession>A0A9D4JQ89</accession>
<proteinExistence type="predicted"/>
<evidence type="ECO:0000313" key="3">
    <source>
        <dbReference type="Proteomes" id="UP000828390"/>
    </source>
</evidence>
<protein>
    <submittedName>
        <fullName evidence="2">Uncharacterized protein</fullName>
    </submittedName>
</protein>
<evidence type="ECO:0000313" key="2">
    <source>
        <dbReference type="EMBL" id="KAH3815962.1"/>
    </source>
</evidence>